<accession>A0A9P5MSQ1</accession>
<gene>
    <name evidence="2" type="ORF">DFH94DRAFT_92827</name>
</gene>
<evidence type="ECO:0000256" key="1">
    <source>
        <dbReference type="SAM" id="MobiDB-lite"/>
    </source>
</evidence>
<feature type="compositionally biased region" description="Basic residues" evidence="1">
    <location>
        <begin position="859"/>
        <end position="878"/>
    </location>
</feature>
<dbReference type="AlphaFoldDB" id="A0A9P5MSQ1"/>
<feature type="compositionally biased region" description="Low complexity" evidence="1">
    <location>
        <begin position="879"/>
        <end position="891"/>
    </location>
</feature>
<evidence type="ECO:0000313" key="2">
    <source>
        <dbReference type="EMBL" id="KAF8477780.1"/>
    </source>
</evidence>
<dbReference type="Proteomes" id="UP000759537">
    <property type="component" value="Unassembled WGS sequence"/>
</dbReference>
<reference evidence="2" key="1">
    <citation type="submission" date="2019-10" db="EMBL/GenBank/DDBJ databases">
        <authorList>
            <consortium name="DOE Joint Genome Institute"/>
            <person name="Kuo A."/>
            <person name="Miyauchi S."/>
            <person name="Kiss E."/>
            <person name="Drula E."/>
            <person name="Kohler A."/>
            <person name="Sanchez-Garcia M."/>
            <person name="Andreopoulos B."/>
            <person name="Barry K.W."/>
            <person name="Bonito G."/>
            <person name="Buee M."/>
            <person name="Carver A."/>
            <person name="Chen C."/>
            <person name="Cichocki N."/>
            <person name="Clum A."/>
            <person name="Culley D."/>
            <person name="Crous P.W."/>
            <person name="Fauchery L."/>
            <person name="Girlanda M."/>
            <person name="Hayes R."/>
            <person name="Keri Z."/>
            <person name="LaButti K."/>
            <person name="Lipzen A."/>
            <person name="Lombard V."/>
            <person name="Magnuson J."/>
            <person name="Maillard F."/>
            <person name="Morin E."/>
            <person name="Murat C."/>
            <person name="Nolan M."/>
            <person name="Ohm R."/>
            <person name="Pangilinan J."/>
            <person name="Pereira M."/>
            <person name="Perotto S."/>
            <person name="Peter M."/>
            <person name="Riley R."/>
            <person name="Sitrit Y."/>
            <person name="Stielow B."/>
            <person name="Szollosi G."/>
            <person name="Zifcakova L."/>
            <person name="Stursova M."/>
            <person name="Spatafora J.W."/>
            <person name="Tedersoo L."/>
            <person name="Vaario L.-M."/>
            <person name="Yamada A."/>
            <person name="Yan M."/>
            <person name="Wang P."/>
            <person name="Xu J."/>
            <person name="Bruns T."/>
            <person name="Baldrian P."/>
            <person name="Vilgalys R."/>
            <person name="Henrissat B."/>
            <person name="Grigoriev I.V."/>
            <person name="Hibbett D."/>
            <person name="Nagy L.G."/>
            <person name="Martin F.M."/>
        </authorList>
    </citation>
    <scope>NUCLEOTIDE SEQUENCE</scope>
    <source>
        <strain evidence="2">Prilba</strain>
    </source>
</reference>
<comment type="caution">
    <text evidence="2">The sequence shown here is derived from an EMBL/GenBank/DDBJ whole genome shotgun (WGS) entry which is preliminary data.</text>
</comment>
<feature type="region of interest" description="Disordered" evidence="1">
    <location>
        <begin position="845"/>
        <end position="891"/>
    </location>
</feature>
<organism evidence="2 3">
    <name type="scientific">Russula ochroleuca</name>
    <dbReference type="NCBI Taxonomy" id="152965"/>
    <lineage>
        <taxon>Eukaryota</taxon>
        <taxon>Fungi</taxon>
        <taxon>Dikarya</taxon>
        <taxon>Basidiomycota</taxon>
        <taxon>Agaricomycotina</taxon>
        <taxon>Agaricomycetes</taxon>
        <taxon>Russulales</taxon>
        <taxon>Russulaceae</taxon>
        <taxon>Russula</taxon>
    </lineage>
</organism>
<reference evidence="2" key="2">
    <citation type="journal article" date="2020" name="Nat. Commun.">
        <title>Large-scale genome sequencing of mycorrhizal fungi provides insights into the early evolution of symbiotic traits.</title>
        <authorList>
            <person name="Miyauchi S."/>
            <person name="Kiss E."/>
            <person name="Kuo A."/>
            <person name="Drula E."/>
            <person name="Kohler A."/>
            <person name="Sanchez-Garcia M."/>
            <person name="Morin E."/>
            <person name="Andreopoulos B."/>
            <person name="Barry K.W."/>
            <person name="Bonito G."/>
            <person name="Buee M."/>
            <person name="Carver A."/>
            <person name="Chen C."/>
            <person name="Cichocki N."/>
            <person name="Clum A."/>
            <person name="Culley D."/>
            <person name="Crous P.W."/>
            <person name="Fauchery L."/>
            <person name="Girlanda M."/>
            <person name="Hayes R.D."/>
            <person name="Keri Z."/>
            <person name="LaButti K."/>
            <person name="Lipzen A."/>
            <person name="Lombard V."/>
            <person name="Magnuson J."/>
            <person name="Maillard F."/>
            <person name="Murat C."/>
            <person name="Nolan M."/>
            <person name="Ohm R.A."/>
            <person name="Pangilinan J."/>
            <person name="Pereira M.F."/>
            <person name="Perotto S."/>
            <person name="Peter M."/>
            <person name="Pfister S."/>
            <person name="Riley R."/>
            <person name="Sitrit Y."/>
            <person name="Stielow J.B."/>
            <person name="Szollosi G."/>
            <person name="Zifcakova L."/>
            <person name="Stursova M."/>
            <person name="Spatafora J.W."/>
            <person name="Tedersoo L."/>
            <person name="Vaario L.M."/>
            <person name="Yamada A."/>
            <person name="Yan M."/>
            <person name="Wang P."/>
            <person name="Xu J."/>
            <person name="Bruns T."/>
            <person name="Baldrian P."/>
            <person name="Vilgalys R."/>
            <person name="Dunand C."/>
            <person name="Henrissat B."/>
            <person name="Grigoriev I.V."/>
            <person name="Hibbett D."/>
            <person name="Nagy L.G."/>
            <person name="Martin F.M."/>
        </authorList>
    </citation>
    <scope>NUCLEOTIDE SEQUENCE</scope>
    <source>
        <strain evidence="2">Prilba</strain>
    </source>
</reference>
<evidence type="ECO:0000313" key="3">
    <source>
        <dbReference type="Proteomes" id="UP000759537"/>
    </source>
</evidence>
<protein>
    <submittedName>
        <fullName evidence="2">Uncharacterized protein</fullName>
    </submittedName>
</protein>
<proteinExistence type="predicted"/>
<keyword evidence="3" id="KW-1185">Reference proteome</keyword>
<sequence>MGNNASSASDSDLDLDLEVEKRLFSRSLNDDSKAYRNPALELIFLCRFLVQTHEQSSYSSIMLRTLLITADDALKSAAKAASGDRTSKELDEEFEEAIRLLCRLEKDFPSEGPMSGPNIGGTVIREARMSDSRSARSPSTILYALKKNLHARPMGNQWPELTRVVKFHLLTSLPDAHPMVVKQVLSDSPSLQEILWNFFRLKDEKKRLTLRDNPHFYTSLPTSPEAYWDSLKIDPTEDFRHANEFYVLTDKPELVHIVTDRFSRSFGNFWCHQNAIIFKGLDYFLFLFVSDVLLDICGTLRGENIVKASLTGTNCRFCERFPVDTGRASSNGRGLQPIMTEWFSWMGWKCSTGCLPTHSSEDMGLRVCTGQAPAPDSPLLVLLPPTSERPEYSVVYRTHIHRLDNDSLLRIFSYYRLEGEHNWNLQHMWLKLAHVCGRWRYLIYDSPGLLDLCLLLTNDSPSLDTLSHLPPLPLVIDYLDRTGTVTVARKDNIHLALQQCGRVRQVALRAPLLSLRMWLEPMNKVFPRLGDLSLLSTTIEKMNLVLPEKFQAPDLRRLSLHGVGLPKGLSLFSSVTALLTLSLTHIGASCYFSPGLLVTQLQGLPYLEELSIGFAIPIPLPSSERELLPPLIPPVTLPTLRRLTFRGVDVYLESLMAQINTPLLERLGLTLLFDLAFTLVDLTEFICRTEEFRCVVARVIFNKDGPSIDDEQRGIGKLSLRVNCKPLDWQMDSATQVCSALGKVLSVVEELTLDLDVDGMPLDWQDALDNTVWHELLLPFVGVKKLRIGSSLSLQLSQALESITGGLVLELLPGLQELEVYLGSDSVKRSFSAFVETRESVGRPVHMRRMYDPPSSSGRRSRSKIRSIRSKLKSRIRRSSSGSSAGSRSKL</sequence>
<dbReference type="EMBL" id="WHVB01000013">
    <property type="protein sequence ID" value="KAF8477780.1"/>
    <property type="molecule type" value="Genomic_DNA"/>
</dbReference>
<name>A0A9P5MSQ1_9AGAM</name>